<reference evidence="7" key="4">
    <citation type="submission" date="2020-10" db="EMBL/GenBank/DDBJ databases">
        <authorList>
            <person name="Bassil N.M."/>
            <person name="Lloyd J.R."/>
        </authorList>
    </citation>
    <scope>NUCLEOTIDE SEQUENCE</scope>
    <source>
        <strain evidence="7">NB2006</strain>
    </source>
</reference>
<feature type="domain" description="Cyclic nucleotide-binding" evidence="4">
    <location>
        <begin position="18"/>
        <end position="122"/>
    </location>
</feature>
<dbReference type="Pfam" id="PF10335">
    <property type="entry name" value="DUF294_C"/>
    <property type="match status" value="1"/>
</dbReference>
<keyword evidence="2" id="KW-0010">Activator</keyword>
<evidence type="ECO:0000259" key="5">
    <source>
        <dbReference type="PROSITE" id="PS51371"/>
    </source>
</evidence>
<evidence type="ECO:0000259" key="4">
    <source>
        <dbReference type="PROSITE" id="PS50042"/>
    </source>
</evidence>
<dbReference type="EMBL" id="CP063356">
    <property type="protein sequence ID" value="QOY36398.1"/>
    <property type="molecule type" value="Genomic_DNA"/>
</dbReference>
<keyword evidence="8" id="KW-1185">Reference proteome</keyword>
<dbReference type="InterPro" id="IPR005105">
    <property type="entry name" value="GlnD_Uridyltrans_N"/>
</dbReference>
<dbReference type="InterPro" id="IPR046342">
    <property type="entry name" value="CBS_dom_sf"/>
</dbReference>
<dbReference type="Gene3D" id="3.10.580.10">
    <property type="entry name" value="CBS-domain"/>
    <property type="match status" value="1"/>
</dbReference>
<keyword evidence="1" id="KW-0677">Repeat</keyword>
<keyword evidence="3" id="KW-0129">CBS domain</keyword>
<sequence>MTERKIESLYNQIYKHPLFRGLVEKEFYRLIEKCSLKHYKKASKVLYSKTPREGLLLILEGMVEVYVEGETNHQNKEVLEVLQTGDSIGFSSLADFLGEKTHHHTKYTVSVVAVEDSYCLQIPFSVLEERWIDEQVRDYVLRQVAVRLKDIYASLADQIQLASQFGESEPFVRRVQDIMAQPALSVDENVTIQQVAQIMVDHSKSSVVVLSNERLVGIITEKDLVSRVISKQRPLTNPVRDVMTKKPITISRESYYYEALSSFLMNGIKHLPVVDGDKVVGVITLADLLRKKNRGTLEILQTIEESTFDNLGNVKVAIYEVLGNLLNDRIPILNTLEVITKLYDRLVKHCIDLAVKSVEKKGLGKPPVSFCWYQMGSGGRGEQFLLTDQDHFLVFDNGADDEEINHYFEKLGEEIVVFLEQAGYVRCIGKMMSNEETWRGSIYKWRDRLKGWALRATNENLLLVQNFFSFRLLYGDEVLNDRFKDMVTSHVKKSGTILYRLTELEKERPVPNLDHPIRAMFRLEKNSIDIKIDALFPLHHCLQTLSTLHGVVEGTPSDRITALVRLGVFNDAFAEELRDAFEVILGIRVTQAWAKYQRGEKSSSKITFTHLKSRDKEALIKALKTVKELQQQLLGAFGIL</sequence>
<dbReference type="InterPro" id="IPR018821">
    <property type="entry name" value="DUF294_put_nucleoTrafse_sb-bd"/>
</dbReference>
<evidence type="ECO:0000256" key="2">
    <source>
        <dbReference type="ARBA" id="ARBA00023159"/>
    </source>
</evidence>
<dbReference type="SMART" id="SM00116">
    <property type="entry name" value="CBS"/>
    <property type="match status" value="2"/>
</dbReference>
<dbReference type="InterPro" id="IPR018490">
    <property type="entry name" value="cNMP-bd_dom_sf"/>
</dbReference>
<reference evidence="7 8" key="2">
    <citation type="journal article" date="2017" name="Genome Announc.">
        <title>Draft Genome Sequences of Four Alkaliphilic Bacteria Belonging to the Anaerobacillus Genus.</title>
        <authorList>
            <person name="Bassil N.M."/>
            <person name="Lloyd J.R."/>
        </authorList>
    </citation>
    <scope>NUCLEOTIDE SEQUENCE [LARGE SCALE GENOMIC DNA]</scope>
    <source>
        <strain evidence="7 8">NB2006</strain>
    </source>
</reference>
<proteinExistence type="predicted"/>
<dbReference type="PANTHER" id="PTHR48108">
    <property type="entry name" value="CBS DOMAIN-CONTAINING PROTEIN CBSX2, CHLOROPLASTIC"/>
    <property type="match status" value="1"/>
</dbReference>
<dbReference type="Gene3D" id="2.60.120.10">
    <property type="entry name" value="Jelly Rolls"/>
    <property type="match status" value="1"/>
</dbReference>
<evidence type="ECO:0000313" key="7">
    <source>
        <dbReference type="EMBL" id="QOY36398.1"/>
    </source>
</evidence>
<dbReference type="CDD" id="cd05401">
    <property type="entry name" value="NT_GlnE_GlnD_like"/>
    <property type="match status" value="1"/>
</dbReference>
<name>A0A1S2KUK9_9BACI</name>
<dbReference type="InterPro" id="IPR000644">
    <property type="entry name" value="CBS_dom"/>
</dbReference>
<evidence type="ECO:0000256" key="3">
    <source>
        <dbReference type="PROSITE-ProRule" id="PRU00703"/>
    </source>
</evidence>
<dbReference type="GO" id="GO:0008773">
    <property type="term" value="F:[protein-PII] uridylyltransferase activity"/>
    <property type="evidence" value="ECO:0007669"/>
    <property type="project" value="InterPro"/>
</dbReference>
<feature type="domain" description="CBS" evidence="5">
    <location>
        <begin position="243"/>
        <end position="299"/>
    </location>
</feature>
<dbReference type="Pfam" id="PF03445">
    <property type="entry name" value="DUF294"/>
    <property type="match status" value="1"/>
</dbReference>
<feature type="domain" description="CBS" evidence="5">
    <location>
        <begin position="179"/>
        <end position="235"/>
    </location>
</feature>
<dbReference type="InterPro" id="IPR000595">
    <property type="entry name" value="cNMP-bd_dom"/>
</dbReference>
<dbReference type="Pfam" id="PF00027">
    <property type="entry name" value="cNMP_binding"/>
    <property type="match status" value="1"/>
</dbReference>
<dbReference type="PROSITE" id="PS51371">
    <property type="entry name" value="CBS"/>
    <property type="match status" value="2"/>
</dbReference>
<organism evidence="6 8">
    <name type="scientific">Anaerobacillus isosaccharinicus</name>
    <dbReference type="NCBI Taxonomy" id="1532552"/>
    <lineage>
        <taxon>Bacteria</taxon>
        <taxon>Bacillati</taxon>
        <taxon>Bacillota</taxon>
        <taxon>Bacilli</taxon>
        <taxon>Bacillales</taxon>
        <taxon>Bacillaceae</taxon>
        <taxon>Anaerobacillus</taxon>
    </lineage>
</organism>
<protein>
    <submittedName>
        <fullName evidence="7">Cyclic nucleotide-binding/CBS domain-containing protein</fullName>
    </submittedName>
</protein>
<dbReference type="InterPro" id="IPR051462">
    <property type="entry name" value="CBS_domain-containing"/>
</dbReference>
<dbReference type="KEGG" id="aia:AWH56_001500"/>
<evidence type="ECO:0000313" key="6">
    <source>
        <dbReference type="EMBL" id="OIJ03816.1"/>
    </source>
</evidence>
<dbReference type="OrthoDB" id="9810963at2"/>
<dbReference type="SUPFAM" id="SSF51206">
    <property type="entry name" value="cAMP-binding domain-like"/>
    <property type="match status" value="1"/>
</dbReference>
<reference evidence="7 8" key="3">
    <citation type="journal article" date="2019" name="Int. J. Syst. Evol. Microbiol.">
        <title>Anaerobacillus isosaccharinicus sp. nov., an alkaliphilic bacterium which degrades isosaccharinic acid.</title>
        <authorList>
            <person name="Bassil N.M."/>
            <person name="Lloyd J.R."/>
        </authorList>
    </citation>
    <scope>NUCLEOTIDE SEQUENCE [LARGE SCALE GENOMIC DNA]</scope>
    <source>
        <strain evidence="7 8">NB2006</strain>
    </source>
</reference>
<evidence type="ECO:0000313" key="8">
    <source>
        <dbReference type="Proteomes" id="UP000180175"/>
    </source>
</evidence>
<dbReference type="EMBL" id="LQXD01000206">
    <property type="protein sequence ID" value="OIJ03816.1"/>
    <property type="molecule type" value="Genomic_DNA"/>
</dbReference>
<dbReference type="PANTHER" id="PTHR48108:SF31">
    <property type="entry name" value="CBS DOMAIN AND CYCLIC NUCLEOTIDE-REGULATED NUCLEOTIDYLTRANSFERASE"/>
    <property type="match status" value="1"/>
</dbReference>
<reference evidence="6 8" key="1">
    <citation type="submission" date="2016-10" db="EMBL/GenBank/DDBJ databases">
        <title>Draft genome sequences of four alkaliphilic bacteria belonging to the Anaerobacillus genus.</title>
        <authorList>
            <person name="Bassil N.M."/>
            <person name="Lloyd J.R."/>
        </authorList>
    </citation>
    <scope>NUCLEOTIDE SEQUENCE [LARGE SCALE GENOMIC DNA]</scope>
    <source>
        <strain evidence="6 8">NB2006</strain>
    </source>
</reference>
<accession>A0A1S2KUK9</accession>
<dbReference type="PROSITE" id="PS50042">
    <property type="entry name" value="CNMP_BINDING_3"/>
    <property type="match status" value="1"/>
</dbReference>
<dbReference type="CDD" id="cd00038">
    <property type="entry name" value="CAP_ED"/>
    <property type="match status" value="1"/>
</dbReference>
<dbReference type="SUPFAM" id="SSF54631">
    <property type="entry name" value="CBS-domain pair"/>
    <property type="match status" value="1"/>
</dbReference>
<dbReference type="Pfam" id="PF00571">
    <property type="entry name" value="CBS"/>
    <property type="match status" value="2"/>
</dbReference>
<gene>
    <name evidence="7" type="ORF">AWH56_001500</name>
    <name evidence="6" type="ORF">AWH56_24135</name>
</gene>
<dbReference type="Proteomes" id="UP000180175">
    <property type="component" value="Chromosome"/>
</dbReference>
<dbReference type="InterPro" id="IPR014710">
    <property type="entry name" value="RmlC-like_jellyroll"/>
</dbReference>
<dbReference type="RefSeq" id="WP_071319475.1">
    <property type="nucleotide sequence ID" value="NZ_CP063356.2"/>
</dbReference>
<dbReference type="SMART" id="SM00100">
    <property type="entry name" value="cNMP"/>
    <property type="match status" value="1"/>
</dbReference>
<evidence type="ECO:0000256" key="1">
    <source>
        <dbReference type="ARBA" id="ARBA00022737"/>
    </source>
</evidence>
<dbReference type="AlphaFoldDB" id="A0A1S2KUK9"/>